<dbReference type="Proteomes" id="UP000504606">
    <property type="component" value="Unplaced"/>
</dbReference>
<feature type="compositionally biased region" description="Low complexity" evidence="3">
    <location>
        <begin position="192"/>
        <end position="207"/>
    </location>
</feature>
<evidence type="ECO:0000313" key="5">
    <source>
        <dbReference type="RefSeq" id="XP_052119597.1"/>
    </source>
</evidence>
<dbReference type="Gene3D" id="1.25.40.20">
    <property type="entry name" value="Ankyrin repeat-containing domain"/>
    <property type="match status" value="1"/>
</dbReference>
<dbReference type="SUPFAM" id="SSF48403">
    <property type="entry name" value="Ankyrin repeat"/>
    <property type="match status" value="1"/>
</dbReference>
<feature type="compositionally biased region" description="Low complexity" evidence="3">
    <location>
        <begin position="451"/>
        <end position="469"/>
    </location>
</feature>
<dbReference type="RefSeq" id="XP_052119597.1">
    <property type="nucleotide sequence ID" value="XM_052263637.1"/>
</dbReference>
<dbReference type="InterPro" id="IPR016024">
    <property type="entry name" value="ARM-type_fold"/>
</dbReference>
<proteinExistence type="predicted"/>
<feature type="region of interest" description="Disordered" evidence="3">
    <location>
        <begin position="843"/>
        <end position="869"/>
    </location>
</feature>
<dbReference type="InterPro" id="IPR036770">
    <property type="entry name" value="Ankyrin_rpt-contain_sf"/>
</dbReference>
<feature type="region of interest" description="Disordered" evidence="3">
    <location>
        <begin position="313"/>
        <end position="366"/>
    </location>
</feature>
<evidence type="ECO:0000256" key="2">
    <source>
        <dbReference type="PROSITE-ProRule" id="PRU00023"/>
    </source>
</evidence>
<feature type="region of interest" description="Disordered" evidence="3">
    <location>
        <begin position="434"/>
        <end position="472"/>
    </location>
</feature>
<keyword evidence="4" id="KW-1185">Reference proteome</keyword>
<feature type="repeat" description="ANK" evidence="2">
    <location>
        <begin position="9"/>
        <end position="43"/>
    </location>
</feature>
<dbReference type="PROSITE" id="PS50088">
    <property type="entry name" value="ANK_REPEAT"/>
    <property type="match status" value="1"/>
</dbReference>
<feature type="region of interest" description="Disordered" evidence="3">
    <location>
        <begin position="1485"/>
        <end position="1602"/>
    </location>
</feature>
<dbReference type="InterPro" id="IPR002110">
    <property type="entry name" value="Ankyrin_rpt"/>
</dbReference>
<dbReference type="OrthoDB" id="269822at2759"/>
<feature type="region of interest" description="Disordered" evidence="3">
    <location>
        <begin position="1160"/>
        <end position="1179"/>
    </location>
</feature>
<accession>A0A9C6WKV1</accession>
<feature type="region of interest" description="Disordered" evidence="3">
    <location>
        <begin position="78"/>
        <end position="242"/>
    </location>
</feature>
<dbReference type="SUPFAM" id="SSF48371">
    <property type="entry name" value="ARM repeat"/>
    <property type="match status" value="1"/>
</dbReference>
<feature type="compositionally biased region" description="Low complexity" evidence="3">
    <location>
        <begin position="1586"/>
        <end position="1595"/>
    </location>
</feature>
<dbReference type="GeneID" id="113218296"/>
<evidence type="ECO:0000256" key="3">
    <source>
        <dbReference type="SAM" id="MobiDB-lite"/>
    </source>
</evidence>
<feature type="compositionally biased region" description="Low complexity" evidence="3">
    <location>
        <begin position="1277"/>
        <end position="1295"/>
    </location>
</feature>
<feature type="compositionally biased region" description="Basic residues" evidence="3">
    <location>
        <begin position="222"/>
        <end position="233"/>
    </location>
</feature>
<feature type="compositionally biased region" description="Acidic residues" evidence="3">
    <location>
        <begin position="1508"/>
        <end position="1542"/>
    </location>
</feature>
<protein>
    <submittedName>
        <fullName evidence="5">Uncharacterized protein LOC113218296</fullName>
    </submittedName>
</protein>
<feature type="region of interest" description="Disordered" evidence="3">
    <location>
        <begin position="1264"/>
        <end position="1320"/>
    </location>
</feature>
<feature type="compositionally biased region" description="Low complexity" evidence="3">
    <location>
        <begin position="85"/>
        <end position="100"/>
    </location>
</feature>
<name>A0A9C6WKV1_FRAOC</name>
<reference evidence="5" key="1">
    <citation type="submission" date="2025-08" db="UniProtKB">
        <authorList>
            <consortium name="RefSeq"/>
        </authorList>
    </citation>
    <scope>IDENTIFICATION</scope>
    <source>
        <tissue evidence="5">Whole organism</tissue>
    </source>
</reference>
<dbReference type="PROSITE" id="PS50297">
    <property type="entry name" value="ANK_REP_REGION"/>
    <property type="match status" value="1"/>
</dbReference>
<gene>
    <name evidence="5" type="primary">LOC113218296</name>
</gene>
<organism evidence="4 5">
    <name type="scientific">Frankliniella occidentalis</name>
    <name type="common">Western flower thrips</name>
    <name type="synonym">Euthrips occidentalis</name>
    <dbReference type="NCBI Taxonomy" id="133901"/>
    <lineage>
        <taxon>Eukaryota</taxon>
        <taxon>Metazoa</taxon>
        <taxon>Ecdysozoa</taxon>
        <taxon>Arthropoda</taxon>
        <taxon>Hexapoda</taxon>
        <taxon>Insecta</taxon>
        <taxon>Pterygota</taxon>
        <taxon>Neoptera</taxon>
        <taxon>Paraneoptera</taxon>
        <taxon>Thysanoptera</taxon>
        <taxon>Terebrantia</taxon>
        <taxon>Thripoidea</taxon>
        <taxon>Thripidae</taxon>
        <taxon>Frankliniella</taxon>
    </lineage>
</organism>
<dbReference type="PANTHER" id="PTHR13037:SF24">
    <property type="entry name" value="POLYCOMB PROTEIN PCL-RELATED"/>
    <property type="match status" value="1"/>
</dbReference>
<dbReference type="KEGG" id="foc:113218296"/>
<sequence length="1648" mass="175468">MSSPRTDSHGNTPLHLAVCQAAVPWEVVLDLVERGARIAAPNKEGVTPADLAPAGLLARLQDQMLAECWMGFHNHHGGHGGAHGGPAQAPQPGAPAASAPAPQPMTIGADPPSTGASSMGRGERGDRESSSARGSGTNTARILRKLRPAASIAGERERERERERAQRAESTEEASSVSCELMARSSTGSVHSRASNAQQARAAASPEPQRDGEQTLGARGETRRKLKRRHWRSKPTACVTERSPTIDAERSFQVLLQMARNPECLGHLLRGLLANIPALLRLLQTLNDPPLHRNMAGLLHTVLKTALDAFGTNGVGQEQGPAGGPCPRQTSTPVHGPAPAAPPPPPPPPSAPAASGPQPPPEPTPEQLELSAALCLLLRVCLSLIHGVHDLQYTAMVTINKVIDACVVHRLTHVKVRLASALRHPCARRLAKEDAEVGAGGAPTAASRGEAVAPGAGTGSTPTTRASAANRLQKSGAKRLGSVWRTMAGEQMEQARRTLADQEAAREEAAQVVCVADVLSSVHALSVLNILHNALTLYKRVVGSKQQCSPSQRWRHCSYHCLQLLAARALLFMVEGQAVQQQLAQEPQLRILAAALDSTHDPQLLVLVLQIVATLALDPSHHRALVEQGLPDVLSQLLLPSDEWYYTNHSTKYARFVKHHAARALVYLGLQHRVNLRFSVYDILTDDAPPPTPLNESVEDSYITHTSAPPNIVLDKDTGKILGLSVEGAVLYMLKAFEVSLAQTAASSTATTTMANSTEMSTLQWVVSGTTHRAVVPTAPGRQRGVGDKSDPCSPLFVQTLMACLPSVVSPVILLRMLLHRLLTTAAPLSRWKSCASRSSFASASVHDAPRSPRSRASSTDTEPSSLRKRRKVNLTVDCSGLAVDSTAATATSVEDSHLPGHCPVQPATLAAALRSRQLQQPQLRLCGLPYAPHCAPHSSDGRVSAPAAPPAPPRTAECLVGLGVGVEPALAMQTTLFAFSHLLGQAQAQAADSRLGSLVPRDSGSSATGLGIEPAMQSTLYAFSHLLRNAASRESLASAPSSVSPPPGSPGLGAGIGGGLGAGLLLPNFTLHLHHKPRASFSLSSCRGLAVPLQWKPRSKSHANIADDTGGLVVPDNLFSTLRQSNKRRSKSHANIAKAVHKDTPEQEILAFQKQLQNLPDFDSPEHPTPGGTTSSDPATAAAEFLANRPYLRPRSRSMPRVTYESSRYLTLPDTTPWPSSGGSLRLPRGRSVGALGGGIGVFGAGVFGGAMGAGAPGLCHAASSPATTPAEEKVPGGATAPPAPGPASTGTPAVLSCAPNSRRSSLSPSDRGRRRDSPACLIVELPPWQRSVLTLLEEWMRESRVELERNAPLCREIRDFQTKVQACGPPYQQWCAELRAEFPALARDPDHEGEEDKESSNREYCKVRDFPRASPSGTCIEVTKCALNILRSSLHAAHAADDQDIQLEDRGEAAQVGGVKQHLVDEDGVRPAQSVVVEDKEAVLEQQDSDDLSCAGRLDPFWEDCPINDDEASSSEESDDESDESVESDESDEDDDDTLVEDAPSPPARVVLPSDTSIWKALSGDEDDLEGDHASSTPRRKRPAAAAAAQRASWARKKRLSDPKSICILYTKRVRLASFSHLLDEHVSKSMRADRPVSLKQVLQVG</sequence>
<feature type="compositionally biased region" description="Basic and acidic residues" evidence="3">
    <location>
        <begin position="121"/>
        <end position="130"/>
    </location>
</feature>
<feature type="compositionally biased region" description="Polar residues" evidence="3">
    <location>
        <begin position="131"/>
        <end position="140"/>
    </location>
</feature>
<evidence type="ECO:0000313" key="4">
    <source>
        <dbReference type="Proteomes" id="UP000504606"/>
    </source>
</evidence>
<feature type="region of interest" description="Disordered" evidence="3">
    <location>
        <begin position="1125"/>
        <end position="1145"/>
    </location>
</feature>
<feature type="compositionally biased region" description="Basic and acidic residues" evidence="3">
    <location>
        <begin position="154"/>
        <end position="170"/>
    </location>
</feature>
<dbReference type="Gene3D" id="1.25.10.10">
    <property type="entry name" value="Leucine-rich Repeat Variant"/>
    <property type="match status" value="1"/>
</dbReference>
<evidence type="ECO:0000256" key="1">
    <source>
        <dbReference type="ARBA" id="ARBA00022581"/>
    </source>
</evidence>
<dbReference type="PANTHER" id="PTHR13037">
    <property type="entry name" value="FORMIN"/>
    <property type="match status" value="1"/>
</dbReference>
<keyword evidence="2" id="KW-0040">ANK repeat</keyword>
<keyword evidence="1" id="KW-0945">Host-virus interaction</keyword>
<dbReference type="InterPro" id="IPR011989">
    <property type="entry name" value="ARM-like"/>
</dbReference>
<feature type="compositionally biased region" description="Pro residues" evidence="3">
    <location>
        <begin position="339"/>
        <end position="364"/>
    </location>
</feature>